<evidence type="ECO:0000313" key="2">
    <source>
        <dbReference type="Proteomes" id="UP001607302"/>
    </source>
</evidence>
<keyword evidence="2" id="KW-1185">Reference proteome</keyword>
<proteinExistence type="predicted"/>
<name>A0ABD2ABH0_VESSQ</name>
<dbReference type="Proteomes" id="UP001607302">
    <property type="component" value="Unassembled WGS sequence"/>
</dbReference>
<accession>A0ABD2ABH0</accession>
<evidence type="ECO:0000313" key="1">
    <source>
        <dbReference type="EMBL" id="KAL2717771.1"/>
    </source>
</evidence>
<comment type="caution">
    <text evidence="1">The sequence shown here is derived from an EMBL/GenBank/DDBJ whole genome shotgun (WGS) entry which is preliminary data.</text>
</comment>
<sequence>TAIGKVVPLEALSTSLASPTLYGIPNKNRICFANTFKLRRNYIRVLFSFRIIAIASYQFTTPLAGVDVDPAHFQPTTDQPISISTYKADECFGAIRELPK</sequence>
<protein>
    <submittedName>
        <fullName evidence="1">Uncharacterized protein</fullName>
    </submittedName>
</protein>
<dbReference type="EMBL" id="JAUDFV010000153">
    <property type="protein sequence ID" value="KAL2717771.1"/>
    <property type="molecule type" value="Genomic_DNA"/>
</dbReference>
<dbReference type="AlphaFoldDB" id="A0ABD2ABH0"/>
<reference evidence="1 2" key="1">
    <citation type="journal article" date="2024" name="Ann. Entomol. Soc. Am.">
        <title>Genomic analyses of the southern and eastern yellowjacket wasps (Hymenoptera: Vespidae) reveal evolutionary signatures of social life.</title>
        <authorList>
            <person name="Catto M.A."/>
            <person name="Caine P.B."/>
            <person name="Orr S.E."/>
            <person name="Hunt B.G."/>
            <person name="Goodisman M.A.D."/>
        </authorList>
    </citation>
    <scope>NUCLEOTIDE SEQUENCE [LARGE SCALE GENOMIC DNA]</scope>
    <source>
        <strain evidence="1">233</strain>
        <tissue evidence="1">Head and thorax</tissue>
    </source>
</reference>
<organism evidence="1 2">
    <name type="scientific">Vespula squamosa</name>
    <name type="common">Southern yellow jacket</name>
    <name type="synonym">Wasp</name>
    <dbReference type="NCBI Taxonomy" id="30214"/>
    <lineage>
        <taxon>Eukaryota</taxon>
        <taxon>Metazoa</taxon>
        <taxon>Ecdysozoa</taxon>
        <taxon>Arthropoda</taxon>
        <taxon>Hexapoda</taxon>
        <taxon>Insecta</taxon>
        <taxon>Pterygota</taxon>
        <taxon>Neoptera</taxon>
        <taxon>Endopterygota</taxon>
        <taxon>Hymenoptera</taxon>
        <taxon>Apocrita</taxon>
        <taxon>Aculeata</taxon>
        <taxon>Vespoidea</taxon>
        <taxon>Vespidae</taxon>
        <taxon>Vespinae</taxon>
        <taxon>Vespula</taxon>
    </lineage>
</organism>
<feature type="non-terminal residue" evidence="1">
    <location>
        <position position="1"/>
    </location>
</feature>
<gene>
    <name evidence="1" type="ORF">V1478_013471</name>
</gene>